<dbReference type="EMBL" id="LWBR01000065">
    <property type="protein sequence ID" value="KZN95158.1"/>
    <property type="molecule type" value="Genomic_DNA"/>
</dbReference>
<dbReference type="GO" id="GO:0046395">
    <property type="term" value="P:carboxylic acid catabolic process"/>
    <property type="evidence" value="ECO:0007669"/>
    <property type="project" value="UniProtKB-ARBA"/>
</dbReference>
<evidence type="ECO:0000256" key="17">
    <source>
        <dbReference type="ARBA" id="ARBA00061585"/>
    </source>
</evidence>
<comment type="subunit">
    <text evidence="5">Homotrimer.</text>
</comment>
<dbReference type="FunFam" id="3.50.30.40:FF:000002">
    <property type="entry name" value="4-carboxy-4-hydroxy-2-oxoadipate aldolase/oxaloacetate decarboxylase"/>
    <property type="match status" value="1"/>
</dbReference>
<dbReference type="EC" id="4.1.1.112" evidence="8"/>
<keyword evidence="10 18" id="KW-0479">Metal-binding</keyword>
<evidence type="ECO:0000313" key="19">
    <source>
        <dbReference type="EMBL" id="KZN95158.1"/>
    </source>
</evidence>
<feature type="binding site" evidence="18">
    <location>
        <position position="117"/>
    </location>
    <ligand>
        <name>substrate</name>
    </ligand>
</feature>
<dbReference type="STRING" id="33936.AZI98_16180"/>
<comment type="catalytic activity">
    <reaction evidence="1">
        <text>4-hydroxy-4-methyl-2-oxoglutarate = 2 pyruvate</text>
        <dbReference type="Rhea" id="RHEA:22748"/>
        <dbReference type="ChEBI" id="CHEBI:15361"/>
        <dbReference type="ChEBI" id="CHEBI:58276"/>
        <dbReference type="EC" id="4.1.3.17"/>
    </reaction>
</comment>
<comment type="similarity">
    <text evidence="17">Belongs to the LigK/PcmE family.</text>
</comment>
<comment type="cofactor">
    <cofactor evidence="2 18">
        <name>Mg(2+)</name>
        <dbReference type="ChEBI" id="CHEBI:18420"/>
    </cofactor>
</comment>
<comment type="caution">
    <text evidence="19">The sequence shown here is derived from an EMBL/GenBank/DDBJ whole genome shotgun (WGS) entry which is preliminary data.</text>
</comment>
<dbReference type="GO" id="GO:0019336">
    <property type="term" value="P:phenol-containing compound catabolic process"/>
    <property type="evidence" value="ECO:0007669"/>
    <property type="project" value="UniProtKB-ARBA"/>
</dbReference>
<evidence type="ECO:0000256" key="8">
    <source>
        <dbReference type="ARBA" id="ARBA00012947"/>
    </source>
</evidence>
<protein>
    <recommendedName>
        <fullName evidence="9">Putative 4-hydroxy-4-methyl-2-oxoglutarate aldolase</fullName>
        <ecNumber evidence="8">4.1.1.112</ecNumber>
        <ecNumber evidence="7">4.1.3.17</ecNumber>
    </recommendedName>
    <alternativeName>
        <fullName evidence="15">Oxaloacetate decarboxylase</fullName>
    </alternativeName>
    <alternativeName>
        <fullName evidence="14">RraA-like protein</fullName>
    </alternativeName>
</protein>
<evidence type="ECO:0000256" key="16">
    <source>
        <dbReference type="ARBA" id="ARBA00047973"/>
    </source>
</evidence>
<comment type="similarity">
    <text evidence="4">Belongs to the class II aldolase/RraA-like family.</text>
</comment>
<accession>A0A165WP16</accession>
<evidence type="ECO:0000256" key="10">
    <source>
        <dbReference type="ARBA" id="ARBA00022723"/>
    </source>
</evidence>
<evidence type="ECO:0000256" key="7">
    <source>
        <dbReference type="ARBA" id="ARBA00012213"/>
    </source>
</evidence>
<sequence>MEKYVVQNIQRPDPKLIEEFKNYDVSTVYEAQGKQGLLGHQLKPVQEGKLICGPAVTAICYAGDNLMIHAAIEVCKPGDILVITTIGEGVHGMIGELIVRALMKRGVQGVVIDAGIRDVKQIRELGFPVWSKAVYSEGTTKTRGGWVNAPAVCAGTQVNPGDLIMADDDGIVVIRKEDVKSSLEAAKNRVEKEKGTKEKIENGELSVDFYNLRETLQKENVIYYEDEEAFKKSLLS</sequence>
<dbReference type="AlphaFoldDB" id="A0A165WP16"/>
<keyword evidence="20" id="KW-1185">Reference proteome</keyword>
<dbReference type="GO" id="GO:0008948">
    <property type="term" value="F:oxaloacetate decarboxylase activity"/>
    <property type="evidence" value="ECO:0007669"/>
    <property type="project" value="UniProtKB-EC"/>
</dbReference>
<dbReference type="GO" id="GO:0046872">
    <property type="term" value="F:metal ion binding"/>
    <property type="evidence" value="ECO:0007669"/>
    <property type="project" value="UniProtKB-KW"/>
</dbReference>
<comment type="function">
    <text evidence="13">Catalyzes the aldol cleavage of 4-hydroxy-4-methyl-2-oxoglutarate (HMG) into 2 molecules of pyruvate. Also contains a secondary oxaloacetate (OAA) decarboxylase activity due to the common pyruvate enolate transition state formed following C-C bond cleavage in the retro-aldol and decarboxylation reactions.</text>
</comment>
<keyword evidence="12" id="KW-0456">Lyase</keyword>
<name>A0A165WP16_9BACI</name>
<evidence type="ECO:0000256" key="12">
    <source>
        <dbReference type="ARBA" id="ARBA00023239"/>
    </source>
</evidence>
<dbReference type="NCBIfam" id="NF006731">
    <property type="entry name" value="PRK09262.1"/>
    <property type="match status" value="1"/>
</dbReference>
<dbReference type="RefSeq" id="WP_063389286.1">
    <property type="nucleotide sequence ID" value="NZ_LWBR01000065.1"/>
</dbReference>
<dbReference type="SUPFAM" id="SSF89562">
    <property type="entry name" value="RraA-like"/>
    <property type="match status" value="1"/>
</dbReference>
<dbReference type="GO" id="GO:0047443">
    <property type="term" value="F:4-hydroxy-4-methyl-2-oxoglutarate aldolase activity"/>
    <property type="evidence" value="ECO:0007669"/>
    <property type="project" value="UniProtKB-EC"/>
</dbReference>
<evidence type="ECO:0000256" key="15">
    <source>
        <dbReference type="ARBA" id="ARBA00032305"/>
    </source>
</evidence>
<dbReference type="PANTHER" id="PTHR33254">
    <property type="entry name" value="4-HYDROXY-4-METHYL-2-OXOGLUTARATE ALDOLASE 3-RELATED"/>
    <property type="match status" value="1"/>
</dbReference>
<dbReference type="InterPro" id="IPR036704">
    <property type="entry name" value="RraA/RraA-like_sf"/>
</dbReference>
<organism evidence="19 20">
    <name type="scientific">Aeribacillus pallidus</name>
    <dbReference type="NCBI Taxonomy" id="33936"/>
    <lineage>
        <taxon>Bacteria</taxon>
        <taxon>Bacillati</taxon>
        <taxon>Bacillota</taxon>
        <taxon>Bacilli</taxon>
        <taxon>Bacillales</taxon>
        <taxon>Bacillaceae</taxon>
        <taxon>Aeribacillus</taxon>
    </lineage>
</organism>
<dbReference type="CDD" id="cd16841">
    <property type="entry name" value="RraA_family"/>
    <property type="match status" value="1"/>
</dbReference>
<dbReference type="InterPro" id="IPR005493">
    <property type="entry name" value="RraA/RraA-like"/>
</dbReference>
<feature type="binding site" evidence="18">
    <location>
        <position position="118"/>
    </location>
    <ligand>
        <name>Mg(2+)</name>
        <dbReference type="ChEBI" id="CHEBI:18420"/>
    </ligand>
</feature>
<keyword evidence="11 18" id="KW-0460">Magnesium</keyword>
<evidence type="ECO:0000256" key="3">
    <source>
        <dbReference type="ARBA" id="ARBA00001968"/>
    </source>
</evidence>
<evidence type="ECO:0000256" key="18">
    <source>
        <dbReference type="PIRSR" id="PIRSR605493-1"/>
    </source>
</evidence>
<dbReference type="GO" id="GO:0032787">
    <property type="term" value="P:monocarboxylic acid metabolic process"/>
    <property type="evidence" value="ECO:0007669"/>
    <property type="project" value="UniProtKB-ARBA"/>
</dbReference>
<gene>
    <name evidence="19" type="ORF">AZI98_16180</name>
</gene>
<comment type="cofactor">
    <cofactor evidence="3">
        <name>a divalent metal cation</name>
        <dbReference type="ChEBI" id="CHEBI:60240"/>
    </cofactor>
</comment>
<evidence type="ECO:0000256" key="2">
    <source>
        <dbReference type="ARBA" id="ARBA00001946"/>
    </source>
</evidence>
<dbReference type="PANTHER" id="PTHR33254:SF16">
    <property type="entry name" value="BLR3842 PROTEIN"/>
    <property type="match status" value="1"/>
</dbReference>
<dbReference type="Gene3D" id="3.50.30.40">
    <property type="entry name" value="Ribonuclease E inhibitor RraA/RraA-like"/>
    <property type="match status" value="1"/>
</dbReference>
<dbReference type="OrthoDB" id="9784786at2"/>
<evidence type="ECO:0000256" key="5">
    <source>
        <dbReference type="ARBA" id="ARBA00011233"/>
    </source>
</evidence>
<evidence type="ECO:0000256" key="14">
    <source>
        <dbReference type="ARBA" id="ARBA00030169"/>
    </source>
</evidence>
<reference evidence="19 20" key="1">
    <citation type="submission" date="2016-04" db="EMBL/GenBank/DDBJ databases">
        <title>Draft genome sequence of Aeribacillus pallidus 8m3 from petroleum reservoir.</title>
        <authorList>
            <person name="Poltaraus A.B."/>
            <person name="Nazina T.N."/>
            <person name="Tourova T.P."/>
            <person name="Malakho S.M."/>
            <person name="Korshunova A.V."/>
            <person name="Sokolova D.S."/>
        </authorList>
    </citation>
    <scope>NUCLEOTIDE SEQUENCE [LARGE SCALE GENOMIC DNA]</scope>
    <source>
        <strain evidence="19 20">8m3</strain>
    </source>
</reference>
<evidence type="ECO:0000256" key="6">
    <source>
        <dbReference type="ARBA" id="ARBA00011643"/>
    </source>
</evidence>
<dbReference type="EC" id="4.1.3.17" evidence="7"/>
<proteinExistence type="inferred from homology"/>
<feature type="binding site" evidence="18">
    <location>
        <begin position="95"/>
        <end position="98"/>
    </location>
    <ligand>
        <name>substrate</name>
    </ligand>
</feature>
<dbReference type="Pfam" id="PF03737">
    <property type="entry name" value="RraA-like"/>
    <property type="match status" value="1"/>
</dbReference>
<evidence type="ECO:0000256" key="9">
    <source>
        <dbReference type="ARBA" id="ARBA00016549"/>
    </source>
</evidence>
<evidence type="ECO:0000313" key="20">
    <source>
        <dbReference type="Proteomes" id="UP000076476"/>
    </source>
</evidence>
<evidence type="ECO:0000256" key="13">
    <source>
        <dbReference type="ARBA" id="ARBA00025046"/>
    </source>
</evidence>
<comment type="subunit">
    <text evidence="6">Homohexamer.</text>
</comment>
<evidence type="ECO:0000256" key="4">
    <source>
        <dbReference type="ARBA" id="ARBA00008621"/>
    </source>
</evidence>
<comment type="catalytic activity">
    <reaction evidence="16">
        <text>oxaloacetate + H(+) = pyruvate + CO2</text>
        <dbReference type="Rhea" id="RHEA:15641"/>
        <dbReference type="ChEBI" id="CHEBI:15361"/>
        <dbReference type="ChEBI" id="CHEBI:15378"/>
        <dbReference type="ChEBI" id="CHEBI:16452"/>
        <dbReference type="ChEBI" id="CHEBI:16526"/>
        <dbReference type="EC" id="4.1.1.112"/>
    </reaction>
</comment>
<dbReference type="Proteomes" id="UP000076476">
    <property type="component" value="Unassembled WGS sequence"/>
</dbReference>
<evidence type="ECO:0000256" key="11">
    <source>
        <dbReference type="ARBA" id="ARBA00022842"/>
    </source>
</evidence>
<evidence type="ECO:0000256" key="1">
    <source>
        <dbReference type="ARBA" id="ARBA00001342"/>
    </source>
</evidence>